<proteinExistence type="predicted"/>
<dbReference type="SUPFAM" id="SSF48150">
    <property type="entry name" value="DNA-glycosylase"/>
    <property type="match status" value="1"/>
</dbReference>
<dbReference type="PANTHER" id="PTHR30037:SF4">
    <property type="entry name" value="DNA-3-METHYLADENINE GLYCOSYLASE I"/>
    <property type="match status" value="1"/>
</dbReference>
<dbReference type="GO" id="GO:0046872">
    <property type="term" value="F:metal ion binding"/>
    <property type="evidence" value="ECO:0007669"/>
    <property type="project" value="UniProtKB-KW"/>
</dbReference>
<feature type="compositionally biased region" description="Basic residues" evidence="2">
    <location>
        <begin position="123"/>
        <end position="174"/>
    </location>
</feature>
<organism evidence="3 4">
    <name type="scientific">Agromyces protaetiae</name>
    <dbReference type="NCBI Taxonomy" id="2509455"/>
    <lineage>
        <taxon>Bacteria</taxon>
        <taxon>Bacillati</taxon>
        <taxon>Actinomycetota</taxon>
        <taxon>Actinomycetes</taxon>
        <taxon>Micrococcales</taxon>
        <taxon>Microbacteriaceae</taxon>
        <taxon>Agromyces</taxon>
    </lineage>
</organism>
<evidence type="ECO:0000256" key="1">
    <source>
        <dbReference type="PIRSR" id="PIRSR604597-1"/>
    </source>
</evidence>
<dbReference type="InterPro" id="IPR052891">
    <property type="entry name" value="DNA-3mA_glycosylase"/>
</dbReference>
<keyword evidence="4" id="KW-1185">Reference proteome</keyword>
<dbReference type="EMBL" id="CP035491">
    <property type="protein sequence ID" value="QAY75062.1"/>
    <property type="molecule type" value="Genomic_DNA"/>
</dbReference>
<evidence type="ECO:0000256" key="2">
    <source>
        <dbReference type="SAM" id="MobiDB-lite"/>
    </source>
</evidence>
<feature type="binding site" evidence="1">
    <location>
        <position position="392"/>
    </location>
    <ligand>
        <name>Zn(2+)</name>
        <dbReference type="ChEBI" id="CHEBI:29105"/>
    </ligand>
</feature>
<sequence>MPRPPCHRTTPPHPAHRGSCPRDVRFPRAAVGGRDYARGYDRRVSHPTRHPHRAHRARRRPRSRRLARHRARRRAPSRRSPRTPEPRARTRTHPTRRVLRGRPHDVRRARPSLGHPVPAGRVGRARPTRLGRSHFVRRPRRCRRQAGLRPRDRRRRRRQSRAHPRRLPPRARLRRAHHRLLGGRGHPDQALAPRARAHRLRRVSVIPPSDLVVGDDGLARCRWGASDPEYRRYHDEEWGTPQHDDIRLFEKLCLEGFQAGLSWITILRRREAFREVFHGFDPARVAAMTEADVERLLGDARIIRHRGKIEATIQNARATLALELPLHDLLWSFAPPPRVARPVHFGDVPAVTPESTAMSKELRKRGYRFVGPTTMYALMQACGMVDDHLAGCFRAGAPN</sequence>
<dbReference type="InterPro" id="IPR004597">
    <property type="entry name" value="Tag"/>
</dbReference>
<feature type="binding site" evidence="1">
    <location>
        <position position="388"/>
    </location>
    <ligand>
        <name>Zn(2+)</name>
        <dbReference type="ChEBI" id="CHEBI:29105"/>
    </ligand>
</feature>
<feature type="binding site" evidence="1">
    <location>
        <position position="234"/>
    </location>
    <ligand>
        <name>Zn(2+)</name>
        <dbReference type="ChEBI" id="CHEBI:29105"/>
    </ligand>
</feature>
<feature type="compositionally biased region" description="Basic residues" evidence="2">
    <location>
        <begin position="89"/>
        <end position="101"/>
    </location>
</feature>
<reference evidence="3 4" key="1">
    <citation type="submission" date="2019-01" db="EMBL/GenBank/DDBJ databases">
        <title>Genome sequencing of strain FW100M-8.</title>
        <authorList>
            <person name="Heo J."/>
            <person name="Kim S.-J."/>
            <person name="Kim J.-S."/>
            <person name="Hong S.-B."/>
            <person name="Kwon S.-W."/>
        </authorList>
    </citation>
    <scope>NUCLEOTIDE SEQUENCE [LARGE SCALE GENOMIC DNA]</scope>
    <source>
        <strain evidence="3 4">FW100M-8</strain>
    </source>
</reference>
<dbReference type="AlphaFoldDB" id="A0A4P6FFV1"/>
<dbReference type="GO" id="GO:0008725">
    <property type="term" value="F:DNA-3-methyladenine glycosylase activity"/>
    <property type="evidence" value="ECO:0007669"/>
    <property type="project" value="InterPro"/>
</dbReference>
<dbReference type="Proteomes" id="UP000291259">
    <property type="component" value="Chromosome"/>
</dbReference>
<dbReference type="KEGG" id="agf:ET445_15140"/>
<dbReference type="InterPro" id="IPR005019">
    <property type="entry name" value="Adenine_glyco"/>
</dbReference>
<dbReference type="Gene3D" id="1.10.340.30">
    <property type="entry name" value="Hypothetical protein, domain 2"/>
    <property type="match status" value="1"/>
</dbReference>
<evidence type="ECO:0000313" key="4">
    <source>
        <dbReference type="Proteomes" id="UP000291259"/>
    </source>
</evidence>
<dbReference type="NCBIfam" id="TIGR00624">
    <property type="entry name" value="tag"/>
    <property type="match status" value="1"/>
</dbReference>
<gene>
    <name evidence="3" type="ORF">ET445_15140</name>
</gene>
<dbReference type="Pfam" id="PF03352">
    <property type="entry name" value="Adenine_glyco"/>
    <property type="match status" value="1"/>
</dbReference>
<accession>A0A4P6FFV1</accession>
<keyword evidence="1" id="KW-0862">Zinc</keyword>
<dbReference type="GO" id="GO:0006284">
    <property type="term" value="P:base-excision repair"/>
    <property type="evidence" value="ECO:0007669"/>
    <property type="project" value="InterPro"/>
</dbReference>
<feature type="binding site" evidence="1">
    <location>
        <position position="221"/>
    </location>
    <ligand>
        <name>Zn(2+)</name>
        <dbReference type="ChEBI" id="CHEBI:29105"/>
    </ligand>
</feature>
<feature type="region of interest" description="Disordered" evidence="2">
    <location>
        <begin position="1"/>
        <end position="174"/>
    </location>
</feature>
<dbReference type="InterPro" id="IPR011257">
    <property type="entry name" value="DNA_glycosylase"/>
</dbReference>
<dbReference type="PANTHER" id="PTHR30037">
    <property type="entry name" value="DNA-3-METHYLADENINE GLYCOSYLASE 1"/>
    <property type="match status" value="1"/>
</dbReference>
<feature type="compositionally biased region" description="Basic residues" evidence="2">
    <location>
        <begin position="45"/>
        <end position="81"/>
    </location>
</feature>
<name>A0A4P6FFV1_9MICO</name>
<evidence type="ECO:0000313" key="3">
    <source>
        <dbReference type="EMBL" id="QAY75062.1"/>
    </source>
</evidence>
<keyword evidence="1" id="KW-0479">Metal-binding</keyword>
<dbReference type="OrthoDB" id="9807664at2"/>
<protein>
    <submittedName>
        <fullName evidence="3">DNA-3-methyladenine glycosylase I</fullName>
    </submittedName>
</protein>
<feature type="compositionally biased region" description="Basic and acidic residues" evidence="2">
    <location>
        <begin position="35"/>
        <end position="44"/>
    </location>
</feature>